<keyword evidence="1" id="KW-0732">Signal</keyword>
<name>A0A1Y2F2Y4_PROLT</name>
<organism evidence="2 3">
    <name type="scientific">Protomyces lactucae-debilis</name>
    <dbReference type="NCBI Taxonomy" id="2754530"/>
    <lineage>
        <taxon>Eukaryota</taxon>
        <taxon>Fungi</taxon>
        <taxon>Dikarya</taxon>
        <taxon>Ascomycota</taxon>
        <taxon>Taphrinomycotina</taxon>
        <taxon>Taphrinomycetes</taxon>
        <taxon>Taphrinales</taxon>
        <taxon>Protomycetaceae</taxon>
        <taxon>Protomyces</taxon>
    </lineage>
</organism>
<evidence type="ECO:0000313" key="3">
    <source>
        <dbReference type="Proteomes" id="UP000193685"/>
    </source>
</evidence>
<comment type="caution">
    <text evidence="2">The sequence shown here is derived from an EMBL/GenBank/DDBJ whole genome shotgun (WGS) entry which is preliminary data.</text>
</comment>
<keyword evidence="3" id="KW-1185">Reference proteome</keyword>
<proteinExistence type="predicted"/>
<dbReference type="RefSeq" id="XP_040722946.1">
    <property type="nucleotide sequence ID" value="XM_040869960.1"/>
</dbReference>
<dbReference type="Proteomes" id="UP000193685">
    <property type="component" value="Unassembled WGS sequence"/>
</dbReference>
<sequence length="217" mass="23899">MRRDNTKAVLFWFIGAMNTLPVVMSQQYNIGRPDSKIDKDASKNNMNFAGSGCQRWQFKFQKTLHTLVGDITEPPCGKKCTIAILKDFTAALTATNITEGGEKKLDGCVADSGVCAGLSSESFQVGGTCYCIGTLVALRLHGGSQCERNEVHKRFADRLKEDWTTKDNPGLLQSKLHCNQRKASHCSCAKFDKKNKYYGLPHGKECPAEVGNPFPNS</sequence>
<dbReference type="EMBL" id="MCFI01000020">
    <property type="protein sequence ID" value="ORY77325.1"/>
    <property type="molecule type" value="Genomic_DNA"/>
</dbReference>
<feature type="signal peptide" evidence="1">
    <location>
        <begin position="1"/>
        <end position="25"/>
    </location>
</feature>
<gene>
    <name evidence="2" type="ORF">BCR37DRAFT_382799</name>
</gene>
<protein>
    <recommendedName>
        <fullName evidence="4">Extracellular membrane protein CFEM domain-containing protein</fullName>
    </recommendedName>
</protein>
<evidence type="ECO:0000256" key="1">
    <source>
        <dbReference type="SAM" id="SignalP"/>
    </source>
</evidence>
<accession>A0A1Y2F2Y4</accession>
<evidence type="ECO:0008006" key="4">
    <source>
        <dbReference type="Google" id="ProtNLM"/>
    </source>
</evidence>
<evidence type="ECO:0000313" key="2">
    <source>
        <dbReference type="EMBL" id="ORY77325.1"/>
    </source>
</evidence>
<reference evidence="2 3" key="1">
    <citation type="submission" date="2016-07" db="EMBL/GenBank/DDBJ databases">
        <title>Pervasive Adenine N6-methylation of Active Genes in Fungi.</title>
        <authorList>
            <consortium name="DOE Joint Genome Institute"/>
            <person name="Mondo S.J."/>
            <person name="Dannebaum R.O."/>
            <person name="Kuo R.C."/>
            <person name="Labutti K."/>
            <person name="Haridas S."/>
            <person name="Kuo A."/>
            <person name="Salamov A."/>
            <person name="Ahrendt S.R."/>
            <person name="Lipzen A."/>
            <person name="Sullivan W."/>
            <person name="Andreopoulos W.B."/>
            <person name="Clum A."/>
            <person name="Lindquist E."/>
            <person name="Daum C."/>
            <person name="Ramamoorthy G.K."/>
            <person name="Gryganskyi A."/>
            <person name="Culley D."/>
            <person name="Magnuson J.K."/>
            <person name="James T.Y."/>
            <person name="O'Malley M.A."/>
            <person name="Stajich J.E."/>
            <person name="Spatafora J.W."/>
            <person name="Visel A."/>
            <person name="Grigoriev I.V."/>
        </authorList>
    </citation>
    <scope>NUCLEOTIDE SEQUENCE [LARGE SCALE GENOMIC DNA]</scope>
    <source>
        <strain evidence="2 3">12-1054</strain>
    </source>
</reference>
<dbReference type="AlphaFoldDB" id="A0A1Y2F2Y4"/>
<feature type="chain" id="PRO_5012666212" description="Extracellular membrane protein CFEM domain-containing protein" evidence="1">
    <location>
        <begin position="26"/>
        <end position="217"/>
    </location>
</feature>
<dbReference type="GeneID" id="63786559"/>